<gene>
    <name evidence="7" type="primary">prfA</name>
    <name evidence="10" type="ORF">CQR46_1285</name>
</gene>
<evidence type="ECO:0000313" key="11">
    <source>
        <dbReference type="Proteomes" id="UP000233730"/>
    </source>
</evidence>
<dbReference type="InterPro" id="IPR000352">
    <property type="entry name" value="Pep_chain_release_fac_I"/>
</dbReference>
<dbReference type="GO" id="GO:0016149">
    <property type="term" value="F:translation release factor activity, codon specific"/>
    <property type="evidence" value="ECO:0007669"/>
    <property type="project" value="UniProtKB-UniRule"/>
</dbReference>
<evidence type="ECO:0000256" key="3">
    <source>
        <dbReference type="ARBA" id="ARBA00022481"/>
    </source>
</evidence>
<proteinExistence type="inferred from homology"/>
<evidence type="ECO:0000259" key="9">
    <source>
        <dbReference type="SMART" id="SM00937"/>
    </source>
</evidence>
<dbReference type="NCBIfam" id="TIGR00019">
    <property type="entry name" value="prfA"/>
    <property type="match status" value="1"/>
</dbReference>
<accession>A0A2N3QFW9</accession>
<keyword evidence="3 7" id="KW-0488">Methylation</keyword>
<dbReference type="Pfam" id="PF03462">
    <property type="entry name" value="PCRF"/>
    <property type="match status" value="1"/>
</dbReference>
<dbReference type="AlphaFoldDB" id="A0A2N3QFW9"/>
<name>A0A2N3QFW9_9BIFI</name>
<evidence type="ECO:0000256" key="2">
    <source>
        <dbReference type="ARBA" id="ARBA00010835"/>
    </source>
</evidence>
<feature type="region of interest" description="Disordered" evidence="8">
    <location>
        <begin position="1"/>
        <end position="33"/>
    </location>
</feature>
<evidence type="ECO:0000256" key="6">
    <source>
        <dbReference type="ARBA" id="ARBA00050039"/>
    </source>
</evidence>
<dbReference type="Gene3D" id="6.10.140.1950">
    <property type="match status" value="1"/>
</dbReference>
<feature type="compositionally biased region" description="Basic and acidic residues" evidence="8">
    <location>
        <begin position="8"/>
        <end position="33"/>
    </location>
</feature>
<comment type="subcellular location">
    <subcellularLocation>
        <location evidence="7">Cytoplasm</location>
    </subcellularLocation>
</comment>
<dbReference type="NCBIfam" id="NF001859">
    <property type="entry name" value="PRK00591.1"/>
    <property type="match status" value="1"/>
</dbReference>
<dbReference type="EMBL" id="PCGZ01000008">
    <property type="protein sequence ID" value="PKU89554.1"/>
    <property type="molecule type" value="Genomic_DNA"/>
</dbReference>
<dbReference type="Gene3D" id="3.30.70.1660">
    <property type="match status" value="1"/>
</dbReference>
<evidence type="ECO:0000256" key="4">
    <source>
        <dbReference type="ARBA" id="ARBA00022490"/>
    </source>
</evidence>
<dbReference type="PANTHER" id="PTHR43804">
    <property type="entry name" value="LD18447P"/>
    <property type="match status" value="1"/>
</dbReference>
<dbReference type="Gene3D" id="3.30.160.20">
    <property type="match status" value="1"/>
</dbReference>
<dbReference type="InterPro" id="IPR004373">
    <property type="entry name" value="RF-1"/>
</dbReference>
<dbReference type="Proteomes" id="UP000233730">
    <property type="component" value="Unassembled WGS sequence"/>
</dbReference>
<dbReference type="FunFam" id="3.30.160.20:FF:000004">
    <property type="entry name" value="Peptide chain release factor 1"/>
    <property type="match status" value="1"/>
</dbReference>
<comment type="function">
    <text evidence="1 7">Peptide chain release factor 1 directs the termination of translation in response to the peptide chain termination codons UAG and UAA.</text>
</comment>
<dbReference type="SMART" id="SM00937">
    <property type="entry name" value="PCRF"/>
    <property type="match status" value="1"/>
</dbReference>
<evidence type="ECO:0000256" key="1">
    <source>
        <dbReference type="ARBA" id="ARBA00002986"/>
    </source>
</evidence>
<evidence type="ECO:0000256" key="7">
    <source>
        <dbReference type="HAMAP-Rule" id="MF_00093"/>
    </source>
</evidence>
<comment type="caution">
    <text evidence="10">The sequence shown here is derived from an EMBL/GenBank/DDBJ whole genome shotgun (WGS) entry which is preliminary data.</text>
</comment>
<comment type="PTM">
    <text evidence="7">Methylated by PrmC. Methylation increases the termination efficiency of RF1.</text>
</comment>
<keyword evidence="4 7" id="KW-0963">Cytoplasm</keyword>
<evidence type="ECO:0000313" key="10">
    <source>
        <dbReference type="EMBL" id="PKU89554.1"/>
    </source>
</evidence>
<dbReference type="Pfam" id="PF00472">
    <property type="entry name" value="RF-1"/>
    <property type="match status" value="1"/>
</dbReference>
<feature type="modified residue" description="N5-methylglutamine" evidence="7">
    <location>
        <position position="273"/>
    </location>
</feature>
<dbReference type="InterPro" id="IPR005139">
    <property type="entry name" value="PCRF"/>
</dbReference>
<organism evidence="10 11">
    <name type="scientific">Bifidobacterium pseudolongum subsp. globosum</name>
    <dbReference type="NCBI Taxonomy" id="1690"/>
    <lineage>
        <taxon>Bacteria</taxon>
        <taxon>Bacillati</taxon>
        <taxon>Actinomycetota</taxon>
        <taxon>Actinomycetes</taxon>
        <taxon>Bifidobacteriales</taxon>
        <taxon>Bifidobacteriaceae</taxon>
        <taxon>Bifidobacterium</taxon>
    </lineage>
</organism>
<sequence length="397" mass="44174">MKQFGYERTAHTHDECGHKSDSHGAQRKGTQDHMADEQFPAALTALEEYRNIEQQMAQPEAASNPDTMRKLGRRHAQLAGIVTAYRQYRTLADDLEAAREMAADDADFAAEAKRLEDELPAAQERLRTALIPRDPDDARDVIMEIKAGTGGEEAALFAGDLLRMYTRYAEKRGWSVTVQSENATELGGVKDVQLAIRAKGTPAPEDGVWASLKYEGGVHRVQRIPVTESQGRIQTSAAGVLVFPEADEDDDEIEIDPKDLKVDIFMSSGPGGQSVNTTYSAVRMTHIPTGIVVSMQDEKSQIQNRAAALRVLKSRLLAMKHEQEAAEAADMRHSQVRSLDRSERIRTYNFPENRIVDHRTNYKAYNLDAVLDGDLQAVIDSDVQADEQQRLAQQSDQ</sequence>
<dbReference type="HAMAP" id="MF_00093">
    <property type="entry name" value="Rel_fac_1"/>
    <property type="match status" value="1"/>
</dbReference>
<evidence type="ECO:0000256" key="8">
    <source>
        <dbReference type="SAM" id="MobiDB-lite"/>
    </source>
</evidence>
<keyword evidence="5 7" id="KW-0648">Protein biosynthesis</keyword>
<dbReference type="GO" id="GO:0005737">
    <property type="term" value="C:cytoplasm"/>
    <property type="evidence" value="ECO:0007669"/>
    <property type="project" value="UniProtKB-SubCell"/>
</dbReference>
<dbReference type="PANTHER" id="PTHR43804:SF7">
    <property type="entry name" value="LD18447P"/>
    <property type="match status" value="1"/>
</dbReference>
<evidence type="ECO:0000256" key="5">
    <source>
        <dbReference type="ARBA" id="ARBA00022917"/>
    </source>
</evidence>
<feature type="domain" description="Peptide chain release factor" evidence="9">
    <location>
        <begin position="90"/>
        <end position="215"/>
    </location>
</feature>
<comment type="similarity">
    <text evidence="2 7">Belongs to the prokaryotic/mitochondrial release factor family.</text>
</comment>
<protein>
    <recommendedName>
        <fullName evidence="6 7">Peptide chain release factor 1</fullName>
        <shortName evidence="7">RF-1</shortName>
    </recommendedName>
</protein>
<dbReference type="InterPro" id="IPR045853">
    <property type="entry name" value="Pep_chain_release_fac_I_sf"/>
</dbReference>
<dbReference type="SUPFAM" id="SSF75620">
    <property type="entry name" value="Release factor"/>
    <property type="match status" value="1"/>
</dbReference>
<reference evidence="10 11" key="1">
    <citation type="submission" date="2017-10" db="EMBL/GenBank/DDBJ databases">
        <title>Bifidobacterium genomics.</title>
        <authorList>
            <person name="Lugli G.A."/>
            <person name="Milani C."/>
            <person name="Mancabelli L."/>
        </authorList>
    </citation>
    <scope>NUCLEOTIDE SEQUENCE [LARGE SCALE GENOMIC DNA]</scope>
    <source>
        <strain evidence="10 11">1524B</strain>
    </source>
</reference>
<dbReference type="InterPro" id="IPR050057">
    <property type="entry name" value="Prokaryotic/Mito_RF"/>
</dbReference>